<dbReference type="PANTHER" id="PTHR43736:SF1">
    <property type="entry name" value="DIHYDRONEOPTERIN TRIPHOSPHATE DIPHOSPHATASE"/>
    <property type="match status" value="1"/>
</dbReference>
<evidence type="ECO:0000313" key="6">
    <source>
        <dbReference type="Proteomes" id="UP001500443"/>
    </source>
</evidence>
<keyword evidence="2 3" id="KW-0378">Hydrolase</keyword>
<proteinExistence type="inferred from homology"/>
<evidence type="ECO:0000256" key="3">
    <source>
        <dbReference type="RuleBase" id="RU003476"/>
    </source>
</evidence>
<feature type="domain" description="Nudix hydrolase" evidence="4">
    <location>
        <begin position="7"/>
        <end position="138"/>
    </location>
</feature>
<dbReference type="InterPro" id="IPR000086">
    <property type="entry name" value="NUDIX_hydrolase_dom"/>
</dbReference>
<dbReference type="Pfam" id="PF00293">
    <property type="entry name" value="NUDIX"/>
    <property type="match status" value="1"/>
</dbReference>
<reference evidence="5 6" key="1">
    <citation type="journal article" date="2019" name="Int. J. Syst. Evol. Microbiol.">
        <title>The Global Catalogue of Microorganisms (GCM) 10K type strain sequencing project: providing services to taxonomists for standard genome sequencing and annotation.</title>
        <authorList>
            <consortium name="The Broad Institute Genomics Platform"/>
            <consortium name="The Broad Institute Genome Sequencing Center for Infectious Disease"/>
            <person name="Wu L."/>
            <person name="Ma J."/>
        </authorList>
    </citation>
    <scope>NUCLEOTIDE SEQUENCE [LARGE SCALE GENOMIC DNA]</scope>
    <source>
        <strain evidence="5 6">JCM 15481</strain>
    </source>
</reference>
<dbReference type="Proteomes" id="UP001500443">
    <property type="component" value="Unassembled WGS sequence"/>
</dbReference>
<dbReference type="InterPro" id="IPR020084">
    <property type="entry name" value="NUDIX_hydrolase_CS"/>
</dbReference>
<dbReference type="SUPFAM" id="SSF55811">
    <property type="entry name" value="Nudix"/>
    <property type="match status" value="1"/>
</dbReference>
<keyword evidence="6" id="KW-1185">Reference proteome</keyword>
<evidence type="ECO:0000256" key="1">
    <source>
        <dbReference type="ARBA" id="ARBA00005582"/>
    </source>
</evidence>
<dbReference type="Gene3D" id="3.90.79.10">
    <property type="entry name" value="Nucleoside Triphosphate Pyrophosphohydrolase"/>
    <property type="match status" value="1"/>
</dbReference>
<protein>
    <submittedName>
        <fullName evidence="5">NUDIX hydrolase</fullName>
    </submittedName>
</protein>
<name>A0ABN2XET5_9ACTN</name>
<dbReference type="RefSeq" id="WP_344287957.1">
    <property type="nucleotide sequence ID" value="NZ_BAAAPF010000010.1"/>
</dbReference>
<evidence type="ECO:0000256" key="2">
    <source>
        <dbReference type="ARBA" id="ARBA00022801"/>
    </source>
</evidence>
<dbReference type="InterPro" id="IPR020476">
    <property type="entry name" value="Nudix_hydrolase"/>
</dbReference>
<comment type="caution">
    <text evidence="5">The sequence shown here is derived from an EMBL/GenBank/DDBJ whole genome shotgun (WGS) entry which is preliminary data.</text>
</comment>
<gene>
    <name evidence="5" type="ORF">GCM10009802_08240</name>
</gene>
<comment type="similarity">
    <text evidence="1 3">Belongs to the Nudix hydrolase family.</text>
</comment>
<evidence type="ECO:0000313" key="5">
    <source>
        <dbReference type="EMBL" id="GAA2110890.1"/>
    </source>
</evidence>
<evidence type="ECO:0000259" key="4">
    <source>
        <dbReference type="PROSITE" id="PS51462"/>
    </source>
</evidence>
<dbReference type="PROSITE" id="PS00893">
    <property type="entry name" value="NUDIX_BOX"/>
    <property type="match status" value="1"/>
</dbReference>
<sequence>MTETPETIHYTADIVVTTPDRQVLLIEREWDPYEGHWALPGGHVDPGETSRRGARRELEEETGVVAEDDALREIGVFDRPDRDPRGRYVTVAYHATVPTGTPIVAGDDARVALWWPMDDLPRLAFDHADILRRFDELVRARGGTQVV</sequence>
<dbReference type="InterPro" id="IPR015797">
    <property type="entry name" value="NUDIX_hydrolase-like_dom_sf"/>
</dbReference>
<dbReference type="PRINTS" id="PR00502">
    <property type="entry name" value="NUDIXFAMILY"/>
</dbReference>
<dbReference type="PANTHER" id="PTHR43736">
    <property type="entry name" value="ADP-RIBOSE PYROPHOSPHATASE"/>
    <property type="match status" value="1"/>
</dbReference>
<dbReference type="GO" id="GO:0016787">
    <property type="term" value="F:hydrolase activity"/>
    <property type="evidence" value="ECO:0007669"/>
    <property type="project" value="UniProtKB-KW"/>
</dbReference>
<dbReference type="EMBL" id="BAAAPF010000010">
    <property type="protein sequence ID" value="GAA2110890.1"/>
    <property type="molecule type" value="Genomic_DNA"/>
</dbReference>
<accession>A0ABN2XET5</accession>
<dbReference type="CDD" id="cd18873">
    <property type="entry name" value="NUDIX_NadM_like"/>
    <property type="match status" value="1"/>
</dbReference>
<dbReference type="PROSITE" id="PS51462">
    <property type="entry name" value="NUDIX"/>
    <property type="match status" value="1"/>
</dbReference>
<organism evidence="5 6">
    <name type="scientific">Streptomyces synnematoformans</name>
    <dbReference type="NCBI Taxonomy" id="415721"/>
    <lineage>
        <taxon>Bacteria</taxon>
        <taxon>Bacillati</taxon>
        <taxon>Actinomycetota</taxon>
        <taxon>Actinomycetes</taxon>
        <taxon>Kitasatosporales</taxon>
        <taxon>Streptomycetaceae</taxon>
        <taxon>Streptomyces</taxon>
    </lineage>
</organism>